<evidence type="ECO:0000256" key="1">
    <source>
        <dbReference type="ARBA" id="ARBA00022737"/>
    </source>
</evidence>
<dbReference type="PRINTS" id="PR01415">
    <property type="entry name" value="ANKYRIN"/>
</dbReference>
<dbReference type="PROSITE" id="PS50090">
    <property type="entry name" value="MYB_LIKE"/>
    <property type="match status" value="1"/>
</dbReference>
<protein>
    <submittedName>
        <fullName evidence="7">Uncharacterized protein</fullName>
    </submittedName>
</protein>
<dbReference type="PROSITE" id="PS50297">
    <property type="entry name" value="ANK_REP_REGION"/>
    <property type="match status" value="2"/>
</dbReference>
<dbReference type="Proteomes" id="UP000494256">
    <property type="component" value="Unassembled WGS sequence"/>
</dbReference>
<sequence length="416" mass="45831">MKEELLISLVQKYRELHDLGDPRYHDEQRRMNIWQEIAQILNETPANCKERWKRIRDNYRRAKKLRLMKSGQAATNIKPIRFEKELSFLSPFICNDTQQNLTNLPSLSDDEQVLSPRSRRGDDNRVAVAVLPRVLLHVCVRHARLHCQHCYSSDDGRKYSAVARPPPACPTLAGSASPRGTTTNAGSSPLAESAPNMYDIFEEPPLDLTAHICADSLRQSAHEQMRAVGGRLRLLDELETGVITAESVASAFSAASEAEKNMCLFWVAYLKLANLLPPLIEAGADPLCFDALGLTPLHVAAFSGSTECATFLLSRGCDPNYMPRCFTPLHCAAFGNSVQVANLLISRGASVHSAVKYVNCEGGLLHCAVRANSVECLKLFICHGVDVNQIEPGGTNAIHLAADLGMFQCLQGQIQL</sequence>
<dbReference type="InterPro" id="IPR036770">
    <property type="entry name" value="Ankyrin_rpt-contain_sf"/>
</dbReference>
<feature type="domain" description="MADF" evidence="6">
    <location>
        <begin position="5"/>
        <end position="94"/>
    </location>
</feature>
<accession>A0A8S1B8W2</accession>
<evidence type="ECO:0000313" key="7">
    <source>
        <dbReference type="EMBL" id="CAB3253327.1"/>
    </source>
</evidence>
<dbReference type="PANTHER" id="PTHR24201:SF15">
    <property type="entry name" value="ANKYRIN REPEAT DOMAIN-CONTAINING PROTEIN 66"/>
    <property type="match status" value="1"/>
</dbReference>
<evidence type="ECO:0000256" key="4">
    <source>
        <dbReference type="SAM" id="MobiDB-lite"/>
    </source>
</evidence>
<dbReference type="EMBL" id="CADEBD010000389">
    <property type="protein sequence ID" value="CAB3253327.1"/>
    <property type="molecule type" value="Genomic_DNA"/>
</dbReference>
<evidence type="ECO:0000259" key="6">
    <source>
        <dbReference type="PROSITE" id="PS51029"/>
    </source>
</evidence>
<dbReference type="Pfam" id="PF00023">
    <property type="entry name" value="Ank"/>
    <property type="match status" value="1"/>
</dbReference>
<dbReference type="InterPro" id="IPR006578">
    <property type="entry name" value="MADF-dom"/>
</dbReference>
<keyword evidence="1" id="KW-0677">Repeat</keyword>
<dbReference type="InterPro" id="IPR050776">
    <property type="entry name" value="Ank_Repeat/CDKN_Inhibitor"/>
</dbReference>
<organism evidence="7 8">
    <name type="scientific">Arctia plantaginis</name>
    <name type="common">Wood tiger moth</name>
    <name type="synonym">Phalaena plantaginis</name>
    <dbReference type="NCBI Taxonomy" id="874455"/>
    <lineage>
        <taxon>Eukaryota</taxon>
        <taxon>Metazoa</taxon>
        <taxon>Ecdysozoa</taxon>
        <taxon>Arthropoda</taxon>
        <taxon>Hexapoda</taxon>
        <taxon>Insecta</taxon>
        <taxon>Pterygota</taxon>
        <taxon>Neoptera</taxon>
        <taxon>Endopterygota</taxon>
        <taxon>Lepidoptera</taxon>
        <taxon>Glossata</taxon>
        <taxon>Ditrysia</taxon>
        <taxon>Noctuoidea</taxon>
        <taxon>Erebidae</taxon>
        <taxon>Arctiinae</taxon>
        <taxon>Arctia</taxon>
    </lineage>
</organism>
<dbReference type="AlphaFoldDB" id="A0A8S1B8W2"/>
<proteinExistence type="predicted"/>
<gene>
    <name evidence="7" type="ORF">APLA_LOCUS14275</name>
</gene>
<reference evidence="7 8" key="1">
    <citation type="submission" date="2020-04" db="EMBL/GenBank/DDBJ databases">
        <authorList>
            <person name="Wallbank WR R."/>
            <person name="Pardo Diaz C."/>
            <person name="Kozak K."/>
            <person name="Martin S."/>
            <person name="Jiggins C."/>
            <person name="Moest M."/>
            <person name="Warren A I."/>
            <person name="Byers J.R.P. K."/>
            <person name="Montejo-Kovacevich G."/>
            <person name="Yen C E."/>
        </authorList>
    </citation>
    <scope>NUCLEOTIDE SEQUENCE [LARGE SCALE GENOMIC DNA]</scope>
</reference>
<dbReference type="InterPro" id="IPR002110">
    <property type="entry name" value="Ankyrin_rpt"/>
</dbReference>
<feature type="repeat" description="ANK" evidence="3">
    <location>
        <begin position="324"/>
        <end position="356"/>
    </location>
</feature>
<evidence type="ECO:0000256" key="2">
    <source>
        <dbReference type="ARBA" id="ARBA00023043"/>
    </source>
</evidence>
<feature type="domain" description="Myb-like" evidence="5">
    <location>
        <begin position="1"/>
        <end position="56"/>
    </location>
</feature>
<comment type="caution">
    <text evidence="7">The sequence shown here is derived from an EMBL/GenBank/DDBJ whole genome shotgun (WGS) entry which is preliminary data.</text>
</comment>
<dbReference type="Pfam" id="PF12796">
    <property type="entry name" value="Ank_2"/>
    <property type="match status" value="1"/>
</dbReference>
<evidence type="ECO:0000256" key="3">
    <source>
        <dbReference type="PROSITE-ProRule" id="PRU00023"/>
    </source>
</evidence>
<evidence type="ECO:0000259" key="5">
    <source>
        <dbReference type="PROSITE" id="PS50090"/>
    </source>
</evidence>
<feature type="repeat" description="ANK" evidence="3">
    <location>
        <begin position="292"/>
        <end position="324"/>
    </location>
</feature>
<dbReference type="PROSITE" id="PS51029">
    <property type="entry name" value="MADF"/>
    <property type="match status" value="1"/>
</dbReference>
<dbReference type="Pfam" id="PF10545">
    <property type="entry name" value="MADF_DNA_bdg"/>
    <property type="match status" value="1"/>
</dbReference>
<dbReference type="SMART" id="SM00248">
    <property type="entry name" value="ANK"/>
    <property type="match status" value="4"/>
</dbReference>
<keyword evidence="2 3" id="KW-0040">ANK repeat</keyword>
<dbReference type="OrthoDB" id="6512771at2759"/>
<dbReference type="InterPro" id="IPR001005">
    <property type="entry name" value="SANT/Myb"/>
</dbReference>
<name>A0A8S1B8W2_ARCPL</name>
<dbReference type="PANTHER" id="PTHR24201">
    <property type="entry name" value="ANK_REP_REGION DOMAIN-CONTAINING PROTEIN"/>
    <property type="match status" value="1"/>
</dbReference>
<feature type="region of interest" description="Disordered" evidence="4">
    <location>
        <begin position="170"/>
        <end position="191"/>
    </location>
</feature>
<dbReference type="SMART" id="SM00595">
    <property type="entry name" value="MADF"/>
    <property type="match status" value="1"/>
</dbReference>
<dbReference type="SUPFAM" id="SSF48403">
    <property type="entry name" value="Ankyrin repeat"/>
    <property type="match status" value="1"/>
</dbReference>
<feature type="compositionally biased region" description="Polar residues" evidence="4">
    <location>
        <begin position="178"/>
        <end position="187"/>
    </location>
</feature>
<dbReference type="PROSITE" id="PS50088">
    <property type="entry name" value="ANK_REPEAT"/>
    <property type="match status" value="2"/>
</dbReference>
<evidence type="ECO:0000313" key="8">
    <source>
        <dbReference type="Proteomes" id="UP000494256"/>
    </source>
</evidence>
<dbReference type="Gene3D" id="1.25.40.20">
    <property type="entry name" value="Ankyrin repeat-containing domain"/>
    <property type="match status" value="1"/>
</dbReference>